<feature type="compositionally biased region" description="Acidic residues" evidence="1">
    <location>
        <begin position="1070"/>
        <end position="1079"/>
    </location>
</feature>
<dbReference type="InterPro" id="IPR052994">
    <property type="entry name" value="Tiny_macrocysts_regulators"/>
</dbReference>
<feature type="compositionally biased region" description="Low complexity" evidence="1">
    <location>
        <begin position="911"/>
        <end position="922"/>
    </location>
</feature>
<dbReference type="EMBL" id="VLTO01000001">
    <property type="protein sequence ID" value="KAA0178478.1"/>
    <property type="molecule type" value="Genomic_DNA"/>
</dbReference>
<feature type="region of interest" description="Disordered" evidence="1">
    <location>
        <begin position="1792"/>
        <end position="1827"/>
    </location>
</feature>
<feature type="transmembrane region" description="Helical" evidence="2">
    <location>
        <begin position="224"/>
        <end position="246"/>
    </location>
</feature>
<feature type="compositionally biased region" description="Acidic residues" evidence="1">
    <location>
        <begin position="725"/>
        <end position="738"/>
    </location>
</feature>
<feature type="transmembrane region" description="Helical" evidence="2">
    <location>
        <begin position="74"/>
        <end position="93"/>
    </location>
</feature>
<feature type="transmembrane region" description="Helical" evidence="2">
    <location>
        <begin position="1394"/>
        <end position="1417"/>
    </location>
</feature>
<organism evidence="4 5">
    <name type="scientific">Cafeteria roenbergensis</name>
    <name type="common">Marine flagellate</name>
    <dbReference type="NCBI Taxonomy" id="33653"/>
    <lineage>
        <taxon>Eukaryota</taxon>
        <taxon>Sar</taxon>
        <taxon>Stramenopiles</taxon>
        <taxon>Bigyra</taxon>
        <taxon>Opalozoa</taxon>
        <taxon>Bicosoecida</taxon>
        <taxon>Cafeteriaceae</taxon>
        <taxon>Cafeteria</taxon>
    </lineage>
</organism>
<keyword evidence="2" id="KW-0472">Membrane</keyword>
<feature type="region of interest" description="Disordered" evidence="1">
    <location>
        <begin position="940"/>
        <end position="959"/>
    </location>
</feature>
<feature type="compositionally biased region" description="Gly residues" evidence="1">
    <location>
        <begin position="899"/>
        <end position="910"/>
    </location>
</feature>
<feature type="compositionally biased region" description="Low complexity" evidence="1">
    <location>
        <begin position="759"/>
        <end position="769"/>
    </location>
</feature>
<dbReference type="PANTHER" id="PTHR31600">
    <property type="entry name" value="TINY MACROCYSTS PROTEIN B-RELATED"/>
    <property type="match status" value="1"/>
</dbReference>
<dbReference type="PANTHER" id="PTHR31600:SF2">
    <property type="entry name" value="GAMETE ENRICHED GENE 10 PROTEIN-RELATED"/>
    <property type="match status" value="1"/>
</dbReference>
<keyword evidence="2" id="KW-0812">Transmembrane</keyword>
<feature type="transmembrane region" description="Helical" evidence="2">
    <location>
        <begin position="1876"/>
        <end position="1897"/>
    </location>
</feature>
<feature type="transmembrane region" description="Helical" evidence="2">
    <location>
        <begin position="2068"/>
        <end position="2090"/>
    </location>
</feature>
<feature type="region of interest" description="Disordered" evidence="1">
    <location>
        <begin position="1663"/>
        <end position="1756"/>
    </location>
</feature>
<evidence type="ECO:0000256" key="2">
    <source>
        <dbReference type="SAM" id="Phobius"/>
    </source>
</evidence>
<feature type="transmembrane region" description="Helical" evidence="2">
    <location>
        <begin position="1125"/>
        <end position="1148"/>
    </location>
</feature>
<feature type="region of interest" description="Disordered" evidence="1">
    <location>
        <begin position="673"/>
        <end position="931"/>
    </location>
</feature>
<name>A0A5A8EN03_CAFRO</name>
<feature type="region of interest" description="Disordered" evidence="1">
    <location>
        <begin position="1058"/>
        <end position="1079"/>
    </location>
</feature>
<feature type="transmembrane region" description="Helical" evidence="2">
    <location>
        <begin position="312"/>
        <end position="333"/>
    </location>
</feature>
<protein>
    <recommendedName>
        <fullName evidence="3">TmcB/TmcC TPR repeats domain-containing protein</fullName>
    </recommendedName>
</protein>
<feature type="compositionally biased region" description="Low complexity" evidence="1">
    <location>
        <begin position="835"/>
        <end position="844"/>
    </location>
</feature>
<evidence type="ECO:0000313" key="5">
    <source>
        <dbReference type="Proteomes" id="UP000322899"/>
    </source>
</evidence>
<sequence length="2157" mass="228398">MDHSAPRKSAMKSGGAANGAGSRAAGSVLGGQSSVGSDSTYSRALNATRLAEVERAIFLSVYSMLSSNSLKDKIQALAFLIEPIQLLATNFAITAMTRPALDFAGDSQAVSRFIGDAAVVLSNPFTGGSDWSTSLIDFWMCFALTCFTLVTFVYVGYRLTFSSTSPETALLALRMVAMVESTVLFMPTVEVLMRFALVQASSTGSLGAEFIAFPAREVELGLTIASWLQLVIFIPICVLIATVAVDVQGLFGMSHGRAELRVLLIKLVLVIIVQLTPLEGVVLAAFLKLFLSLALLFFVVQLQPYNVMQANMFRTAGIALFTWTSIIECAAALGAPSQYTADFFLLGAVPALSVGAMLSKMRWQRVVDKMPTTARLWEMVDAEERFEATLSSCLTLDDPTDLDIAVRQVLKPPGATSGYLREKHERTLRRVLGMRGPFDQGGPGDATDSGGRGGIGAGVDGIRRDEDIAEVNGRLVRIGDEERFFLVHWLYQRAVAEQGDSSRLWTSYFNFVHWADTASRLRMTAASLARINSLDLRFAVFRYLFEKRRSQVGQGQSTVRYLDLSKSMRAATVYHGKAYREIKAFWLSIMSRGGRPPMDKVRASLHRIGEAERLASAAFSALITKHSYSTQVLRSYATFLRQVHNKPEEADRYIAMADMVEEEAAAEKAAALAHALGKQARRQAARRRRTPPGQRRRGRSDDDADADDDDGYGRHGGDDRRWEDDAAESVEPAEEQDADAGAIVRRPTLGLSTQPVPSGAGTPAGASGARARREGGAVLSSEDTSVARTAFGPRAGTPPAGGSQQKQRQARRGAKQATAAGQLGVRRTDGSLVTPGAAAAAGPASQSSRDDASRSSGAGSGASRGSGGGGSTDAVDPDADDEGGMGGRLDLTQPSGGLAVLGGFSGGAGANAGADADADAAGVGFGDPEAARSGLLEGVSSARDGAGDSGSGAGTASQSMDGIDELVGVDSVSSLSAAKPAGALDGTVTGEAMRSTGNPWAESAEASGLPARPAAAQEPRRVSLDLGHGVVVEPGVREQAAAEAMMAEHAIAALREEAADAEGGAGGGAGDDDDDEMVDPTDSAAVARARRAKASKAIRVIGTVEVESELANPRTWPGIRRFRNMLLSCVFAALLMLTVPVATNMALLSDMRKSTLVSSTANRREAMMWTMGSLLADMEGGFYWDRAAYLSAPDSNASADVGLKEMTGELLHINHRLIFCDYPEAELSSYAHFVDHPVLECPPGVAVSRSPTFGVQGKLYDVVSGSASLSDLRAGEEEEVSITIVEIDKLADDIAQQHAYNLQSAAETDLELSPALYVALTPAATMARYARIYNMSDPLRRNAALKAEGEYQVALTNELEYTLAFLYNVKSAVAAMAAAADTLSDRTGVVGVQFFVVLLLITVLAVTNFLIMPWVLLHGLADGYFEQHLGWFVLEAMPRSVLREALKLAEGEGADGITDASAIAVNSTFPKSGVSVGGRSGTSPAGGGFGAGGGDIKKAALAGLTDPTMLPDPVVTRFGSYGYQVRRHSAIGKALAKLERSICSGSVQVKGRRVPSLAEMGRRMRESRKAVASARMLARQESDGQSDDAAYAAGILPPSARQGMSIKAPVAASSSVQGNAGPGRSVAWFGSKPVPGSPVMVASSGESSPGRDGKAVVLPDSAQAAAARLRPGAASSRSGGGGGPSADGSTPGHSPAGSQHDLTELTQADAEMAASSKAWNPPAVEGAGHAKVAPGESASPVQTPSKPASDGKTGLLAGTLRMPPLAVSTTNRGFGNANLGLGNSTLMRRLASDASGTTDDTRDANRRNAWGGSTIGPDTAREGAGLGGSGLADQAGCCRRRKVAKDPLQLLLDELKKAVVKEPAFLKAREGLLKSAGVVVVLVIALMTVLIVTYSRVEMLNRQFYAMGRYQALFARTGWEQSVRRARSNSQFTWAKMINLMENRTVFDEWYISPLSSSGDGTVTSSTTVITEVAAELEVYYRCVVYGCADLPDPGGKPGDVIAIDGVATSPEISIWFFGERAIDRKFKEYQSALRNDPDKLVPTYEASSYEAARELPRLYEKAFEDWASLYLIEVIAVVSVMVVVVLLIMMRYIRVFIYNTTIEVREWRFVLSLLPPEELAKVPLAQSFITSSEWTTFANHVDSENLGIIDEDEAHI</sequence>
<feature type="transmembrane region" description="Helical" evidence="2">
    <location>
        <begin position="258"/>
        <end position="275"/>
    </location>
</feature>
<proteinExistence type="predicted"/>
<feature type="transmembrane region" description="Helical" evidence="2">
    <location>
        <begin position="169"/>
        <end position="189"/>
    </location>
</feature>
<feature type="compositionally biased region" description="Basic and acidic residues" evidence="1">
    <location>
        <begin position="711"/>
        <end position="724"/>
    </location>
</feature>
<feature type="transmembrane region" description="Helical" evidence="2">
    <location>
        <begin position="281"/>
        <end position="300"/>
    </location>
</feature>
<feature type="compositionally biased region" description="Gly residues" evidence="1">
    <location>
        <begin position="858"/>
        <end position="871"/>
    </location>
</feature>
<keyword evidence="2" id="KW-1133">Transmembrane helix</keyword>
<feature type="compositionally biased region" description="Low complexity" evidence="1">
    <location>
        <begin position="1663"/>
        <end position="1677"/>
    </location>
</feature>
<dbReference type="InterPro" id="IPR057352">
    <property type="entry name" value="TPR_TmcB/C"/>
</dbReference>
<gene>
    <name evidence="4" type="ORF">FNF27_00327</name>
</gene>
<dbReference type="Proteomes" id="UP000322899">
    <property type="component" value="Unassembled WGS sequence"/>
</dbReference>
<reference evidence="4 5" key="1">
    <citation type="submission" date="2019-07" db="EMBL/GenBank/DDBJ databases">
        <title>Genomes of Cafeteria roenbergensis.</title>
        <authorList>
            <person name="Fischer M.G."/>
            <person name="Hackl T."/>
            <person name="Roman M."/>
        </authorList>
    </citation>
    <scope>NUCLEOTIDE SEQUENCE [LARGE SCALE GENOMIC DNA]</scope>
    <source>
        <strain evidence="4 5">E4-10P</strain>
    </source>
</reference>
<evidence type="ECO:0000313" key="4">
    <source>
        <dbReference type="EMBL" id="KAA0178478.1"/>
    </source>
</evidence>
<accession>A0A5A8EN03</accession>
<evidence type="ECO:0000259" key="3">
    <source>
        <dbReference type="Pfam" id="PF25474"/>
    </source>
</evidence>
<feature type="domain" description="TmcB/TmcC TPR repeats" evidence="3">
    <location>
        <begin position="548"/>
        <end position="665"/>
    </location>
</feature>
<evidence type="ECO:0000256" key="1">
    <source>
        <dbReference type="SAM" id="MobiDB-lite"/>
    </source>
</evidence>
<dbReference type="Pfam" id="PF25474">
    <property type="entry name" value="TPR_TmcB"/>
    <property type="match status" value="1"/>
</dbReference>
<comment type="caution">
    <text evidence="4">The sequence shown here is derived from an EMBL/GenBank/DDBJ whole genome shotgun (WGS) entry which is preliminary data.</text>
</comment>
<feature type="transmembrane region" description="Helical" evidence="2">
    <location>
        <begin position="136"/>
        <end position="157"/>
    </location>
</feature>
<feature type="compositionally biased region" description="Basic residues" evidence="1">
    <location>
        <begin position="679"/>
        <end position="698"/>
    </location>
</feature>